<dbReference type="RefSeq" id="WP_171470647.1">
    <property type="nucleotide sequence ID" value="NZ_CP053452.2"/>
</dbReference>
<sequence length="82" mass="8846">MKLWAFSVYATRQTFKNGAVQFDGMHTCAMLEAVDRAHAEGKALQVARKLFPTDDGWGAHHVAVSAADNVVTLDGVTLTKGN</sequence>
<reference evidence="2" key="1">
    <citation type="submission" date="2020-05" db="EMBL/GenBank/DDBJ databases">
        <title>Frigoriglobus tundricola gen. nov., sp. nov., a psychrotolerant cellulolytic planctomycete of the family Gemmataceae with two divergent copies of 16S rRNA gene.</title>
        <authorList>
            <person name="Kulichevskaya I.S."/>
            <person name="Ivanova A.A."/>
            <person name="Naumoff D.G."/>
            <person name="Beletsky A.V."/>
            <person name="Rijpstra W.I.C."/>
            <person name="Sinninghe Damste J.S."/>
            <person name="Mardanov A.V."/>
            <person name="Ravin N.V."/>
            <person name="Dedysh S.N."/>
        </authorList>
    </citation>
    <scope>NUCLEOTIDE SEQUENCE [LARGE SCALE GENOMIC DNA]</scope>
    <source>
        <strain evidence="2">PL17</strain>
    </source>
</reference>
<dbReference type="EMBL" id="CP053452">
    <property type="protein sequence ID" value="QJW94711.1"/>
    <property type="molecule type" value="Genomic_DNA"/>
</dbReference>
<gene>
    <name evidence="1" type="ORF">FTUN_2233</name>
</gene>
<dbReference type="KEGG" id="ftj:FTUN_2233"/>
<protein>
    <submittedName>
        <fullName evidence="1">Uncharacterized protein</fullName>
    </submittedName>
</protein>
<accession>A0A6M5YN96</accession>
<name>A0A6M5YN96_9BACT</name>
<dbReference type="AlphaFoldDB" id="A0A6M5YN96"/>
<dbReference type="Proteomes" id="UP000503447">
    <property type="component" value="Chromosome"/>
</dbReference>
<keyword evidence="2" id="KW-1185">Reference proteome</keyword>
<evidence type="ECO:0000313" key="2">
    <source>
        <dbReference type="Proteomes" id="UP000503447"/>
    </source>
</evidence>
<evidence type="ECO:0000313" key="1">
    <source>
        <dbReference type="EMBL" id="QJW94711.1"/>
    </source>
</evidence>
<proteinExistence type="predicted"/>
<organism evidence="1 2">
    <name type="scientific">Frigoriglobus tundricola</name>
    <dbReference type="NCBI Taxonomy" id="2774151"/>
    <lineage>
        <taxon>Bacteria</taxon>
        <taxon>Pseudomonadati</taxon>
        <taxon>Planctomycetota</taxon>
        <taxon>Planctomycetia</taxon>
        <taxon>Gemmatales</taxon>
        <taxon>Gemmataceae</taxon>
        <taxon>Frigoriglobus</taxon>
    </lineage>
</organism>